<feature type="chain" id="PRO_5016108610" evidence="1">
    <location>
        <begin position="24"/>
        <end position="179"/>
    </location>
</feature>
<sequence>MVRRLFLVCVCVLMAMAEGPAVAEAFDAASVFGAGWSESARNVEAEQTTYECPVTECGIPGLAVLMEMPVEGDEQRQFVDDPRRQLIGFKVGLEQTFGIKSCAFLSFKIARSDDRRATIFADGECVSGKIMALAVVFDRRAAVTYGAIVVSIDRGLAEAAREKYREWRYQELETSFYSQ</sequence>
<dbReference type="EMBL" id="QFPN01000003">
    <property type="protein sequence ID" value="PZQ17049.1"/>
    <property type="molecule type" value="Genomic_DNA"/>
</dbReference>
<organism evidence="2 3">
    <name type="scientific">Ancylobacter novellus</name>
    <name type="common">Thiobacillus novellus</name>
    <dbReference type="NCBI Taxonomy" id="921"/>
    <lineage>
        <taxon>Bacteria</taxon>
        <taxon>Pseudomonadati</taxon>
        <taxon>Pseudomonadota</taxon>
        <taxon>Alphaproteobacteria</taxon>
        <taxon>Hyphomicrobiales</taxon>
        <taxon>Xanthobacteraceae</taxon>
        <taxon>Ancylobacter</taxon>
    </lineage>
</organism>
<protein>
    <submittedName>
        <fullName evidence="2">Uncharacterized protein</fullName>
    </submittedName>
</protein>
<proteinExistence type="predicted"/>
<name>A0A2W5KLW7_ANCNO</name>
<accession>A0A2W5KLW7</accession>
<keyword evidence="1" id="KW-0732">Signal</keyword>
<comment type="caution">
    <text evidence="2">The sequence shown here is derived from an EMBL/GenBank/DDBJ whole genome shotgun (WGS) entry which is preliminary data.</text>
</comment>
<feature type="signal peptide" evidence="1">
    <location>
        <begin position="1"/>
        <end position="23"/>
    </location>
</feature>
<dbReference type="Proteomes" id="UP000249577">
    <property type="component" value="Unassembled WGS sequence"/>
</dbReference>
<gene>
    <name evidence="2" type="ORF">DI565_06600</name>
</gene>
<evidence type="ECO:0000313" key="2">
    <source>
        <dbReference type="EMBL" id="PZQ17049.1"/>
    </source>
</evidence>
<dbReference type="AlphaFoldDB" id="A0A2W5KLW7"/>
<evidence type="ECO:0000313" key="3">
    <source>
        <dbReference type="Proteomes" id="UP000249577"/>
    </source>
</evidence>
<evidence type="ECO:0000256" key="1">
    <source>
        <dbReference type="SAM" id="SignalP"/>
    </source>
</evidence>
<reference evidence="2 3" key="1">
    <citation type="submission" date="2017-08" db="EMBL/GenBank/DDBJ databases">
        <title>Infants hospitalized years apart are colonized by the same room-sourced microbial strains.</title>
        <authorList>
            <person name="Brooks B."/>
            <person name="Olm M.R."/>
            <person name="Firek B.A."/>
            <person name="Baker R."/>
            <person name="Thomas B.C."/>
            <person name="Morowitz M.J."/>
            <person name="Banfield J.F."/>
        </authorList>
    </citation>
    <scope>NUCLEOTIDE SEQUENCE [LARGE SCALE GENOMIC DNA]</scope>
    <source>
        <strain evidence="2">S2_005_003_R2_43</strain>
    </source>
</reference>